<feature type="transmembrane region" description="Helical" evidence="1">
    <location>
        <begin position="56"/>
        <end position="79"/>
    </location>
</feature>
<sequence length="129" mass="14344">MEEEARWKVVAVYALYIVALFSAGLSLVVGAVLAYLFRGTNDAVARTHYEHQIGVFWKTFLGNIINAGLFWLGVILTFTLLLAPIGIPLMILSGLAFVWLFLMTLTRSVRGLMRIEKGEPYPLPSGWGL</sequence>
<dbReference type="Proteomes" id="UP001142610">
    <property type="component" value="Unassembled WGS sequence"/>
</dbReference>
<dbReference type="AlphaFoldDB" id="A0A9X2L903"/>
<dbReference type="RefSeq" id="WP_256619145.1">
    <property type="nucleotide sequence ID" value="NZ_JANIBC010000004.1"/>
</dbReference>
<evidence type="ECO:0008006" key="4">
    <source>
        <dbReference type="Google" id="ProtNLM"/>
    </source>
</evidence>
<reference evidence="2" key="1">
    <citation type="submission" date="2022-07" db="EMBL/GenBank/DDBJ databases">
        <title>Parvularcula maris sp. nov., an algicidal bacterium isolated from seawater.</title>
        <authorList>
            <person name="Li F."/>
        </authorList>
    </citation>
    <scope>NUCLEOTIDE SEQUENCE</scope>
    <source>
        <strain evidence="2">BGMRC 0090</strain>
    </source>
</reference>
<keyword evidence="1" id="KW-0472">Membrane</keyword>
<evidence type="ECO:0000313" key="3">
    <source>
        <dbReference type="Proteomes" id="UP001142610"/>
    </source>
</evidence>
<proteinExistence type="predicted"/>
<evidence type="ECO:0000313" key="2">
    <source>
        <dbReference type="EMBL" id="MCQ8185275.1"/>
    </source>
</evidence>
<protein>
    <recommendedName>
        <fullName evidence="4">DUF4870 domain-containing protein</fullName>
    </recommendedName>
</protein>
<name>A0A9X2L903_9PROT</name>
<organism evidence="2 3">
    <name type="scientific">Parvularcula maris</name>
    <dbReference type="NCBI Taxonomy" id="2965077"/>
    <lineage>
        <taxon>Bacteria</taxon>
        <taxon>Pseudomonadati</taxon>
        <taxon>Pseudomonadota</taxon>
        <taxon>Alphaproteobacteria</taxon>
        <taxon>Parvularculales</taxon>
        <taxon>Parvularculaceae</taxon>
        <taxon>Parvularcula</taxon>
    </lineage>
</organism>
<feature type="transmembrane region" description="Helical" evidence="1">
    <location>
        <begin position="12"/>
        <end position="36"/>
    </location>
</feature>
<comment type="caution">
    <text evidence="2">The sequence shown here is derived from an EMBL/GenBank/DDBJ whole genome shotgun (WGS) entry which is preliminary data.</text>
</comment>
<keyword evidence="3" id="KW-1185">Reference proteome</keyword>
<feature type="transmembrane region" description="Helical" evidence="1">
    <location>
        <begin position="85"/>
        <end position="105"/>
    </location>
</feature>
<keyword evidence="1" id="KW-0812">Transmembrane</keyword>
<dbReference type="EMBL" id="JANIBC010000004">
    <property type="protein sequence ID" value="MCQ8185275.1"/>
    <property type="molecule type" value="Genomic_DNA"/>
</dbReference>
<accession>A0A9X2L903</accession>
<keyword evidence="1" id="KW-1133">Transmembrane helix</keyword>
<gene>
    <name evidence="2" type="ORF">NOG11_07700</name>
</gene>
<evidence type="ECO:0000256" key="1">
    <source>
        <dbReference type="SAM" id="Phobius"/>
    </source>
</evidence>